<feature type="domain" description="Anti sigma-E protein RseA N-terminal" evidence="2">
    <location>
        <begin position="11"/>
        <end position="82"/>
    </location>
</feature>
<dbReference type="AlphaFoldDB" id="Q0A8Z8"/>
<dbReference type="KEGG" id="aeh:Mlg_1340"/>
<dbReference type="InterPro" id="IPR005572">
    <property type="entry name" value="Anti-sigma_E_RseA_N"/>
</dbReference>
<evidence type="ECO:0000256" key="1">
    <source>
        <dbReference type="SAM" id="MobiDB-lite"/>
    </source>
</evidence>
<gene>
    <name evidence="3" type="ordered locus">Mlg_1340</name>
</gene>
<dbReference type="PANTHER" id="PTHR38104">
    <property type="match status" value="1"/>
</dbReference>
<dbReference type="Gene3D" id="1.10.10.880">
    <property type="entry name" value="Anti sigma-E protein RseA, N-terminal domain"/>
    <property type="match status" value="1"/>
</dbReference>
<dbReference type="HOGENOM" id="CLU_1223321_0_0_6"/>
<dbReference type="eggNOG" id="COG3073">
    <property type="taxonomic scope" value="Bacteria"/>
</dbReference>
<dbReference type="SUPFAM" id="SSF89069">
    <property type="entry name" value="N-terminal, cytoplasmic domain of anti-sigmaE factor RseA"/>
    <property type="match status" value="1"/>
</dbReference>
<name>Q0A8Z8_ALKEH</name>
<evidence type="ECO:0000313" key="3">
    <source>
        <dbReference type="EMBL" id="ABI56689.1"/>
    </source>
</evidence>
<sequence length="243" mass="25369">MRDPIDDPLSEQLSALADGELSREELPLLLARLDESPERRARLARYYLARDGLQRATGEGIDLGLADRVRDALRDEPAHRPSRRPLPGSHYLRPAAGLALAASVALVGVLVWPGAGVDEGGVPVAQDGAGAQVAALPDVSPDLIGDVPSPPAERPAAASGGEAALAGRSFQGGPLLSPAADGDLPAPSRQGFSAITQGEWDTLEGSQDPLRSYMINHAEHASTGRMGGVLNYVRITGNESARD</sequence>
<feature type="region of interest" description="Disordered" evidence="1">
    <location>
        <begin position="143"/>
        <end position="162"/>
    </location>
</feature>
<evidence type="ECO:0000313" key="4">
    <source>
        <dbReference type="Proteomes" id="UP000001962"/>
    </source>
</evidence>
<dbReference type="RefSeq" id="WP_011629084.1">
    <property type="nucleotide sequence ID" value="NC_008340.1"/>
</dbReference>
<reference evidence="4" key="1">
    <citation type="submission" date="2006-08" db="EMBL/GenBank/DDBJ databases">
        <title>Complete sequence of Alkalilimnicola ehrilichei MLHE-1.</title>
        <authorList>
            <person name="Copeland A."/>
            <person name="Lucas S."/>
            <person name="Lapidus A."/>
            <person name="Barry K."/>
            <person name="Detter J.C."/>
            <person name="Glavina del Rio T."/>
            <person name="Hammon N."/>
            <person name="Israni S."/>
            <person name="Dalin E."/>
            <person name="Tice H."/>
            <person name="Pitluck S."/>
            <person name="Sims D."/>
            <person name="Brettin T."/>
            <person name="Bruce D."/>
            <person name="Han C."/>
            <person name="Tapia R."/>
            <person name="Gilna P."/>
            <person name="Schmutz J."/>
            <person name="Larimer F."/>
            <person name="Land M."/>
            <person name="Hauser L."/>
            <person name="Kyrpides N."/>
            <person name="Mikhailova N."/>
            <person name="Oremland R.S."/>
            <person name="Hoeft S.E."/>
            <person name="Switzer-Blum J."/>
            <person name="Kulp T."/>
            <person name="King G."/>
            <person name="Tabita R."/>
            <person name="Witte B."/>
            <person name="Santini J.M."/>
            <person name="Basu P."/>
            <person name="Hollibaugh J.T."/>
            <person name="Xie G."/>
            <person name="Stolz J.F."/>
            <person name="Richardson P."/>
        </authorList>
    </citation>
    <scope>NUCLEOTIDE SEQUENCE [LARGE SCALE GENOMIC DNA]</scope>
    <source>
        <strain evidence="4">ATCC BAA-1101 / DSM 17681 / MLHE-1</strain>
    </source>
</reference>
<dbReference type="PANTHER" id="PTHR38104:SF1">
    <property type="entry name" value="ANTI-SIGMA-E FACTOR RSEA"/>
    <property type="match status" value="1"/>
</dbReference>
<dbReference type="Proteomes" id="UP000001962">
    <property type="component" value="Chromosome"/>
</dbReference>
<accession>Q0A8Z8</accession>
<dbReference type="InterPro" id="IPR036147">
    <property type="entry name" value="Anti-sigma_E_RseA_N_sf"/>
</dbReference>
<keyword evidence="4" id="KW-1185">Reference proteome</keyword>
<dbReference type="CDD" id="cd16328">
    <property type="entry name" value="RseA_N"/>
    <property type="match status" value="1"/>
</dbReference>
<dbReference type="Pfam" id="PF03872">
    <property type="entry name" value="RseA_N"/>
    <property type="match status" value="1"/>
</dbReference>
<dbReference type="GO" id="GO:0016989">
    <property type="term" value="F:sigma factor antagonist activity"/>
    <property type="evidence" value="ECO:0007669"/>
    <property type="project" value="InterPro"/>
</dbReference>
<evidence type="ECO:0000259" key="2">
    <source>
        <dbReference type="Pfam" id="PF03872"/>
    </source>
</evidence>
<dbReference type="EMBL" id="CP000453">
    <property type="protein sequence ID" value="ABI56689.1"/>
    <property type="molecule type" value="Genomic_DNA"/>
</dbReference>
<dbReference type="OrthoDB" id="5298512at2"/>
<proteinExistence type="predicted"/>
<organism evidence="3 4">
    <name type="scientific">Alkalilimnicola ehrlichii (strain ATCC BAA-1101 / DSM 17681 / MLHE-1)</name>
    <dbReference type="NCBI Taxonomy" id="187272"/>
    <lineage>
        <taxon>Bacteria</taxon>
        <taxon>Pseudomonadati</taxon>
        <taxon>Pseudomonadota</taxon>
        <taxon>Gammaproteobacteria</taxon>
        <taxon>Chromatiales</taxon>
        <taxon>Ectothiorhodospiraceae</taxon>
        <taxon>Alkalilimnicola</taxon>
    </lineage>
</organism>
<dbReference type="InterPro" id="IPR052383">
    <property type="entry name" value="Anti-sigma-E_RseA-like"/>
</dbReference>
<protein>
    <submittedName>
        <fullName evidence="3">Anti sigma-E protein, RseA</fullName>
    </submittedName>
</protein>